<reference evidence="11 12" key="1">
    <citation type="submission" date="2016-10" db="EMBL/GenBank/DDBJ databases">
        <authorList>
            <person name="de Groot N.N."/>
        </authorList>
    </citation>
    <scope>NUCLEOTIDE SEQUENCE [LARGE SCALE GENOMIC DNA]</scope>
    <source>
        <strain evidence="11 12">558</strain>
    </source>
</reference>
<dbReference type="STRING" id="77097.SAMN04490369_10374"/>
<dbReference type="SUPFAM" id="SSF101498">
    <property type="entry name" value="Anti-sigma factor FlgM"/>
    <property type="match status" value="1"/>
</dbReference>
<keyword evidence="6" id="KW-0804">Transcription</keyword>
<dbReference type="EMBL" id="FODB01000037">
    <property type="protein sequence ID" value="SEN99603.1"/>
    <property type="molecule type" value="Genomic_DNA"/>
</dbReference>
<evidence type="ECO:0000256" key="5">
    <source>
        <dbReference type="ARBA" id="ARBA00023015"/>
    </source>
</evidence>
<evidence type="ECO:0000256" key="2">
    <source>
        <dbReference type="ARBA" id="ARBA00017823"/>
    </source>
</evidence>
<comment type="function">
    <text evidence="7">Responsible for the coupling of flagellin expression to flagellar assembly by preventing expression of the flagellin genes when a component of the middle class of proteins is defective. It negatively regulates flagellar genes by inhibiting the activity of FliA by directly binding to FliA.</text>
</comment>
<sequence length="88" mass="9801">MKIDNLNPLLRNTPAQQRDDAQKVGEAKQPETGNTTREATQLSQSSIDSSQDIDMAKVQEIRDAIRKGRLEVRADRIADGLIANLKDQ</sequence>
<gene>
    <name evidence="11" type="ORF">SAMN04490369_10374</name>
</gene>
<comment type="similarity">
    <text evidence="1">Belongs to the FlgM family.</text>
</comment>
<evidence type="ECO:0000313" key="11">
    <source>
        <dbReference type="EMBL" id="SEN99603.1"/>
    </source>
</evidence>
<feature type="compositionally biased region" description="Polar residues" evidence="9">
    <location>
        <begin position="31"/>
        <end position="42"/>
    </location>
</feature>
<evidence type="ECO:0000256" key="4">
    <source>
        <dbReference type="ARBA" id="ARBA00022795"/>
    </source>
</evidence>
<feature type="region of interest" description="Disordered" evidence="9">
    <location>
        <begin position="1"/>
        <end position="54"/>
    </location>
</feature>
<dbReference type="InterPro" id="IPR031316">
    <property type="entry name" value="FlgM_C"/>
</dbReference>
<evidence type="ECO:0000313" key="12">
    <source>
        <dbReference type="Proteomes" id="UP000199493"/>
    </source>
</evidence>
<keyword evidence="5" id="KW-0805">Transcription regulation</keyword>
<dbReference type="RefSeq" id="WP_089675588.1">
    <property type="nucleotide sequence ID" value="NZ_FODB01000037.1"/>
</dbReference>
<keyword evidence="4" id="KW-1005">Bacterial flagellum biogenesis</keyword>
<keyword evidence="3" id="KW-0678">Repressor</keyword>
<feature type="compositionally biased region" description="Low complexity" evidence="9">
    <location>
        <begin position="43"/>
        <end position="53"/>
    </location>
</feature>
<dbReference type="AlphaFoldDB" id="A0A1H8L3A0"/>
<evidence type="ECO:0000256" key="9">
    <source>
        <dbReference type="SAM" id="MobiDB-lite"/>
    </source>
</evidence>
<name>A0A1H8L3A0_9GAMM</name>
<evidence type="ECO:0000259" key="10">
    <source>
        <dbReference type="Pfam" id="PF04316"/>
    </source>
</evidence>
<evidence type="ECO:0000256" key="1">
    <source>
        <dbReference type="ARBA" id="ARBA00005322"/>
    </source>
</evidence>
<evidence type="ECO:0000256" key="6">
    <source>
        <dbReference type="ARBA" id="ARBA00023163"/>
    </source>
</evidence>
<dbReference type="GO" id="GO:0044781">
    <property type="term" value="P:bacterial-type flagellum organization"/>
    <property type="evidence" value="ECO:0007669"/>
    <property type="project" value="UniProtKB-KW"/>
</dbReference>
<dbReference type="InterPro" id="IPR007412">
    <property type="entry name" value="FlgM"/>
</dbReference>
<evidence type="ECO:0000256" key="8">
    <source>
        <dbReference type="ARBA" id="ARBA00030117"/>
    </source>
</evidence>
<dbReference type="NCBIfam" id="TIGR03824">
    <property type="entry name" value="FlgM_jcvi"/>
    <property type="match status" value="1"/>
</dbReference>
<dbReference type="Pfam" id="PF04316">
    <property type="entry name" value="FlgM"/>
    <property type="match status" value="1"/>
</dbReference>
<dbReference type="InterPro" id="IPR035890">
    <property type="entry name" value="Anti-sigma-28_factor_FlgM_sf"/>
</dbReference>
<protein>
    <recommendedName>
        <fullName evidence="2">Negative regulator of flagellin synthesis</fullName>
    </recommendedName>
    <alternativeName>
        <fullName evidence="8">Anti-sigma-28 factor</fullName>
    </alternativeName>
</protein>
<proteinExistence type="inferred from homology"/>
<feature type="compositionally biased region" description="Basic and acidic residues" evidence="9">
    <location>
        <begin position="17"/>
        <end position="29"/>
    </location>
</feature>
<dbReference type="Proteomes" id="UP000199493">
    <property type="component" value="Unassembled WGS sequence"/>
</dbReference>
<organism evidence="11 12">
    <name type="scientific">Vreelandella aquamarina</name>
    <dbReference type="NCBI Taxonomy" id="77097"/>
    <lineage>
        <taxon>Bacteria</taxon>
        <taxon>Pseudomonadati</taxon>
        <taxon>Pseudomonadota</taxon>
        <taxon>Gammaproteobacteria</taxon>
        <taxon>Oceanospirillales</taxon>
        <taxon>Halomonadaceae</taxon>
        <taxon>Vreelandella</taxon>
    </lineage>
</organism>
<evidence type="ECO:0000256" key="7">
    <source>
        <dbReference type="ARBA" id="ARBA00024739"/>
    </source>
</evidence>
<evidence type="ECO:0000256" key="3">
    <source>
        <dbReference type="ARBA" id="ARBA00022491"/>
    </source>
</evidence>
<accession>A0A1H8L3A0</accession>
<dbReference type="GO" id="GO:0045892">
    <property type="term" value="P:negative regulation of DNA-templated transcription"/>
    <property type="evidence" value="ECO:0007669"/>
    <property type="project" value="InterPro"/>
</dbReference>
<feature type="domain" description="Anti-sigma-28 factor FlgM C-terminal" evidence="10">
    <location>
        <begin position="38"/>
        <end position="82"/>
    </location>
</feature>